<keyword evidence="3" id="KW-1185">Reference proteome</keyword>
<dbReference type="PANTHER" id="PTHR37450">
    <property type="entry name" value="CIPC PROTEIN"/>
    <property type="match status" value="1"/>
</dbReference>
<evidence type="ECO:0000313" key="3">
    <source>
        <dbReference type="Proteomes" id="UP000807716"/>
    </source>
</evidence>
<proteinExistence type="predicted"/>
<comment type="caution">
    <text evidence="2">The sequence shown here is derived from an EMBL/GenBank/DDBJ whole genome shotgun (WGS) entry which is preliminary data.</text>
</comment>
<evidence type="ECO:0000313" key="2">
    <source>
        <dbReference type="EMBL" id="KAG0253658.1"/>
    </source>
</evidence>
<organism evidence="2 3">
    <name type="scientific">Actinomortierella ambigua</name>
    <dbReference type="NCBI Taxonomy" id="1343610"/>
    <lineage>
        <taxon>Eukaryota</taxon>
        <taxon>Fungi</taxon>
        <taxon>Fungi incertae sedis</taxon>
        <taxon>Mucoromycota</taxon>
        <taxon>Mortierellomycotina</taxon>
        <taxon>Mortierellomycetes</taxon>
        <taxon>Mortierellales</taxon>
        <taxon>Mortierellaceae</taxon>
        <taxon>Actinomortierella</taxon>
    </lineage>
</organism>
<protein>
    <recommendedName>
        <fullName evidence="4">CipC-like antibiotic response protein</fullName>
    </recommendedName>
</protein>
<dbReference type="Proteomes" id="UP000807716">
    <property type="component" value="Unassembled WGS sequence"/>
</dbReference>
<name>A0A9P6U090_9FUNG</name>
<dbReference type="OrthoDB" id="9895617at2759"/>
<dbReference type="AlphaFoldDB" id="A0A9P6U090"/>
<evidence type="ECO:0008006" key="4">
    <source>
        <dbReference type="Google" id="ProtNLM"/>
    </source>
</evidence>
<gene>
    <name evidence="2" type="ORF">DFQ27_007286</name>
</gene>
<evidence type="ECO:0000256" key="1">
    <source>
        <dbReference type="SAM" id="MobiDB-lite"/>
    </source>
</evidence>
<dbReference type="Pfam" id="PF12585">
    <property type="entry name" value="DUF3759"/>
    <property type="match status" value="1"/>
</dbReference>
<dbReference type="EMBL" id="JAAAJB010000567">
    <property type="protein sequence ID" value="KAG0253658.1"/>
    <property type="molecule type" value="Genomic_DNA"/>
</dbReference>
<feature type="compositionally biased region" description="Basic and acidic residues" evidence="1">
    <location>
        <begin position="79"/>
        <end position="89"/>
    </location>
</feature>
<sequence length="99" mass="11141">MFGFGRHEEAYAKVYGGGEHHSSWTHELIAGAAAFEAMKKYENDRGGDHKLTKEIFAGMAGAEADKLFETRGLDALDREEARRQAERQAAEIYDQKYSN</sequence>
<feature type="region of interest" description="Disordered" evidence="1">
    <location>
        <begin position="79"/>
        <end position="99"/>
    </location>
</feature>
<accession>A0A9P6U090</accession>
<dbReference type="InterPro" id="IPR022234">
    <property type="entry name" value="DUF3759"/>
</dbReference>
<reference evidence="2" key="1">
    <citation type="journal article" date="2020" name="Fungal Divers.">
        <title>Resolving the Mortierellaceae phylogeny through synthesis of multi-gene phylogenetics and phylogenomics.</title>
        <authorList>
            <person name="Vandepol N."/>
            <person name="Liber J."/>
            <person name="Desiro A."/>
            <person name="Na H."/>
            <person name="Kennedy M."/>
            <person name="Barry K."/>
            <person name="Grigoriev I.V."/>
            <person name="Miller A.N."/>
            <person name="O'Donnell K."/>
            <person name="Stajich J.E."/>
            <person name="Bonito G."/>
        </authorList>
    </citation>
    <scope>NUCLEOTIDE SEQUENCE</scope>
    <source>
        <strain evidence="2">BC1065</strain>
    </source>
</reference>
<dbReference type="PANTHER" id="PTHR37450:SF1">
    <property type="entry name" value="CIPC PROTEIN"/>
    <property type="match status" value="1"/>
</dbReference>